<dbReference type="PANTHER" id="PTHR43539">
    <property type="entry name" value="FLAVIN-BINDING MONOOXYGENASE-LIKE PROTEIN (AFU_ORTHOLOGUE AFUA_4G09220)"/>
    <property type="match status" value="1"/>
</dbReference>
<evidence type="ECO:0000256" key="1">
    <source>
        <dbReference type="ARBA" id="ARBA00022630"/>
    </source>
</evidence>
<dbReference type="PANTHER" id="PTHR43539:SF68">
    <property type="entry name" value="FLAVIN-BINDING MONOOXYGENASE-LIKE PROTEIN (AFU_ORTHOLOGUE AFUA_4G09220)"/>
    <property type="match status" value="1"/>
</dbReference>
<keyword evidence="1" id="KW-0285">Flavoprotein</keyword>
<dbReference type="Gene3D" id="3.10.450.50">
    <property type="match status" value="1"/>
</dbReference>
<dbReference type="GO" id="GO:0004499">
    <property type="term" value="F:N,N-dimethylaniline monooxygenase activity"/>
    <property type="evidence" value="ECO:0007669"/>
    <property type="project" value="InterPro"/>
</dbReference>
<evidence type="ECO:0000313" key="5">
    <source>
        <dbReference type="Proteomes" id="UP000053477"/>
    </source>
</evidence>
<keyword evidence="3" id="KW-0560">Oxidoreductase</keyword>
<dbReference type="InterPro" id="IPR020946">
    <property type="entry name" value="Flavin_mOase-like"/>
</dbReference>
<dbReference type="STRING" id="27342.A0A0H2S2E3"/>
<protein>
    <submittedName>
        <fullName evidence="4">FAD/NAD-binding domain-containing protein</fullName>
    </submittedName>
</protein>
<reference evidence="4 5" key="1">
    <citation type="submission" date="2015-04" db="EMBL/GenBank/DDBJ databases">
        <title>Complete genome sequence of Schizopora paradoxa KUC8140, a cosmopolitan wood degrader in East Asia.</title>
        <authorList>
            <consortium name="DOE Joint Genome Institute"/>
            <person name="Min B."/>
            <person name="Park H."/>
            <person name="Jang Y."/>
            <person name="Kim J.-J."/>
            <person name="Kim K.H."/>
            <person name="Pangilinan J."/>
            <person name="Lipzen A."/>
            <person name="Riley R."/>
            <person name="Grigoriev I.V."/>
            <person name="Spatafora J.W."/>
            <person name="Choi I.-G."/>
        </authorList>
    </citation>
    <scope>NUCLEOTIDE SEQUENCE [LARGE SCALE GENOMIC DNA]</scope>
    <source>
        <strain evidence="4 5">KUC8140</strain>
    </source>
</reference>
<dbReference type="EMBL" id="KQ085897">
    <property type="protein sequence ID" value="KLO18204.1"/>
    <property type="molecule type" value="Genomic_DNA"/>
</dbReference>
<organism evidence="4 5">
    <name type="scientific">Schizopora paradoxa</name>
    <dbReference type="NCBI Taxonomy" id="27342"/>
    <lineage>
        <taxon>Eukaryota</taxon>
        <taxon>Fungi</taxon>
        <taxon>Dikarya</taxon>
        <taxon>Basidiomycota</taxon>
        <taxon>Agaricomycotina</taxon>
        <taxon>Agaricomycetes</taxon>
        <taxon>Hymenochaetales</taxon>
        <taxon>Schizoporaceae</taxon>
        <taxon>Schizopora</taxon>
    </lineage>
</organism>
<dbReference type="AlphaFoldDB" id="A0A0H2S2E3"/>
<proteinExistence type="predicted"/>
<keyword evidence="5" id="KW-1185">Reference proteome</keyword>
<dbReference type="InterPro" id="IPR032710">
    <property type="entry name" value="NTF2-like_dom_sf"/>
</dbReference>
<gene>
    <name evidence="4" type="ORF">SCHPADRAFT_936465</name>
</gene>
<dbReference type="SUPFAM" id="SSF54427">
    <property type="entry name" value="NTF2-like"/>
    <property type="match status" value="1"/>
</dbReference>
<dbReference type="OrthoDB" id="74360at2759"/>
<dbReference type="InterPro" id="IPR050982">
    <property type="entry name" value="Auxin_biosynth/cation_transpt"/>
</dbReference>
<evidence type="ECO:0000313" key="4">
    <source>
        <dbReference type="EMBL" id="KLO18204.1"/>
    </source>
</evidence>
<dbReference type="InterPro" id="IPR036188">
    <property type="entry name" value="FAD/NAD-bd_sf"/>
</dbReference>
<dbReference type="Pfam" id="PF00743">
    <property type="entry name" value="FMO-like"/>
    <property type="match status" value="1"/>
</dbReference>
<dbReference type="GO" id="GO:0050661">
    <property type="term" value="F:NADP binding"/>
    <property type="evidence" value="ECO:0007669"/>
    <property type="project" value="InterPro"/>
</dbReference>
<dbReference type="GO" id="GO:0050660">
    <property type="term" value="F:flavin adenine dinucleotide binding"/>
    <property type="evidence" value="ECO:0007669"/>
    <property type="project" value="InterPro"/>
</dbReference>
<dbReference type="Gene3D" id="3.50.50.60">
    <property type="entry name" value="FAD/NAD(P)-binding domain"/>
    <property type="match status" value="2"/>
</dbReference>
<accession>A0A0H2S2E3</accession>
<sequence>MAETQQYPLEPFPLLDQLAHEPSKVQVSNVALPTLDRLNATVPADLDAKSVGSEWFKSFVAAVDKKDAAAASELFLEDAFWRDMLSLTWEFRTFQGQKTITKFLSATLDESGFSKLTLRLDSVALQHIAPDLAWIQGIFDFETKVGLGFGIFRLVPTSSGQWKAYIFYTNLEGLKDFPERVGASRDMARSRGQWPEKRRREIDFEDSEPAVIVIGAGQSGLDVAARLKVLGVPTLVVEKNARVGDQWRGRYEVLCLQDPVWIDHMPYIPFPPNWPTFTPAPKLADWMEFYAHSMELNVWLSSTVQTMKEAPGKGWSVTVKRGDGTTRTFTPRHVVFAQGFGGGKPITPTYPGMDTFGGKLIHSSQHKSAKDHVGKKVVVIGACTSAHDIARDHCEHGIDVTMVQRSSTVVLSGKNGLPIIFNGTYWEEPIPTDLADRISASFPNRFLLVLHRRVTNAIAEADKELLQGLKSKGFRLSFGEDNSGYYSQFWKRGGGYYLDVGASQLIIDGKIGLKSGNQISHFTKDSIVFDDGSSLPADVVVFATGYGKPLDLLTEVAGKEVAARTKPIMDLDAEGEVNTYWRFSGVEGLYHMMGNLALCRFHSKHLALQIKAKEEGIHGKRYED</sequence>
<dbReference type="SUPFAM" id="SSF51905">
    <property type="entry name" value="FAD/NAD(P)-binding domain"/>
    <property type="match status" value="2"/>
</dbReference>
<dbReference type="Proteomes" id="UP000053477">
    <property type="component" value="Unassembled WGS sequence"/>
</dbReference>
<keyword evidence="2" id="KW-0274">FAD</keyword>
<dbReference type="InParanoid" id="A0A0H2S2E3"/>
<name>A0A0H2S2E3_9AGAM</name>
<evidence type="ECO:0000256" key="3">
    <source>
        <dbReference type="ARBA" id="ARBA00023002"/>
    </source>
</evidence>
<evidence type="ECO:0000256" key="2">
    <source>
        <dbReference type="ARBA" id="ARBA00022827"/>
    </source>
</evidence>